<dbReference type="EMBL" id="CP111017">
    <property type="protein sequence ID" value="WAR07200.1"/>
    <property type="molecule type" value="Genomic_DNA"/>
</dbReference>
<dbReference type="InterPro" id="IPR031248">
    <property type="entry name" value="RNF213"/>
</dbReference>
<accession>A0ABY7EBG4</accession>
<sequence>MSLIYYPISQRKLFLSAGQKELKVFVDLAMMSAGEERLNIAKVQCLHSAVLGYSPLIFDLDETDCNYTRLLEMCKVVWKELAVNPKLPKQLLDTNRELEWLKDIKKAHGSVEVTSLMQAEAINAEGIYTVGKGAWKGSDSSDMVIAILQNHRDKVLQNGRQHLVLEK</sequence>
<evidence type="ECO:0000313" key="2">
    <source>
        <dbReference type="Proteomes" id="UP001164746"/>
    </source>
</evidence>
<dbReference type="PANTHER" id="PTHR22605">
    <property type="entry name" value="RZ-TYPE DOMAIN-CONTAINING PROTEIN"/>
    <property type="match status" value="1"/>
</dbReference>
<proteinExistence type="predicted"/>
<organism evidence="1 2">
    <name type="scientific">Mya arenaria</name>
    <name type="common">Soft-shell clam</name>
    <dbReference type="NCBI Taxonomy" id="6604"/>
    <lineage>
        <taxon>Eukaryota</taxon>
        <taxon>Metazoa</taxon>
        <taxon>Spiralia</taxon>
        <taxon>Lophotrochozoa</taxon>
        <taxon>Mollusca</taxon>
        <taxon>Bivalvia</taxon>
        <taxon>Autobranchia</taxon>
        <taxon>Heteroconchia</taxon>
        <taxon>Euheterodonta</taxon>
        <taxon>Imparidentia</taxon>
        <taxon>Neoheterodontei</taxon>
        <taxon>Myida</taxon>
        <taxon>Myoidea</taxon>
        <taxon>Myidae</taxon>
        <taxon>Mya</taxon>
    </lineage>
</organism>
<dbReference type="Proteomes" id="UP001164746">
    <property type="component" value="Chromosome 6"/>
</dbReference>
<protein>
    <submittedName>
        <fullName evidence="1">R213A-like protein</fullName>
    </submittedName>
</protein>
<evidence type="ECO:0000313" key="1">
    <source>
        <dbReference type="EMBL" id="WAR07200.1"/>
    </source>
</evidence>
<dbReference type="PANTHER" id="PTHR22605:SF16">
    <property type="entry name" value="E3 UBIQUITIN-PROTEIN LIGASE RNF213"/>
    <property type="match status" value="1"/>
</dbReference>
<name>A0ABY7EBG4_MYAAR</name>
<keyword evidence="2" id="KW-1185">Reference proteome</keyword>
<gene>
    <name evidence="1" type="ORF">MAR_017158</name>
</gene>
<reference evidence="1" key="1">
    <citation type="submission" date="2022-11" db="EMBL/GenBank/DDBJ databases">
        <title>Centuries of genome instability and evolution in soft-shell clam transmissible cancer (bioRxiv).</title>
        <authorList>
            <person name="Hart S.F.M."/>
            <person name="Yonemitsu M.A."/>
            <person name="Giersch R.M."/>
            <person name="Beal B.F."/>
            <person name="Arriagada G."/>
            <person name="Davis B.W."/>
            <person name="Ostrander E.A."/>
            <person name="Goff S.P."/>
            <person name="Metzger M.J."/>
        </authorList>
    </citation>
    <scope>NUCLEOTIDE SEQUENCE</scope>
    <source>
        <strain evidence="1">MELC-2E11</strain>
        <tissue evidence="1">Siphon/mantle</tissue>
    </source>
</reference>